<accession>A0A1E8CKJ2</accession>
<name>A0A1E8CKJ2_9GAMM</name>
<evidence type="ECO:0008006" key="4">
    <source>
        <dbReference type="Google" id="ProtNLM"/>
    </source>
</evidence>
<evidence type="ECO:0000256" key="1">
    <source>
        <dbReference type="SAM" id="MobiDB-lite"/>
    </source>
</evidence>
<sequence>MAHKTLAIIAVLSLIGVLFLVYLGLTFEPPEATRTQEIERPVPRPVTPVTTPAPVDPVEAEPIAVQEAEPAPVVAETDPEPEAEQGDAEPLPPLNESDGAVLTRLAGMEMGASLLRLLAPDDVIRKFVVFTYNVAQGELPQADYPLRDVDGELVVQEIDQNLFQMQPASYRRFDNLIDTLVSLQPQQAMTIYRALRPLFQEAYAELGLGRGNFDEVLVQAIDQVMAADSATGPFQLIKPSVMYVYAEGRIEDMSPVEKQLLRLGPENTEKLKGRLPAYRERLQAGL</sequence>
<feature type="compositionally biased region" description="Acidic residues" evidence="1">
    <location>
        <begin position="77"/>
        <end position="87"/>
    </location>
</feature>
<comment type="caution">
    <text evidence="2">The sequence shown here is derived from an EMBL/GenBank/DDBJ whole genome shotgun (WGS) entry which is preliminary data.</text>
</comment>
<dbReference type="STRING" id="1524254.PHACT_06450"/>
<evidence type="ECO:0000313" key="3">
    <source>
        <dbReference type="Proteomes" id="UP000175669"/>
    </source>
</evidence>
<organism evidence="2 3">
    <name type="scientific">Pseudohongiella acticola</name>
    <dbReference type="NCBI Taxonomy" id="1524254"/>
    <lineage>
        <taxon>Bacteria</taxon>
        <taxon>Pseudomonadati</taxon>
        <taxon>Pseudomonadota</taxon>
        <taxon>Gammaproteobacteria</taxon>
        <taxon>Pseudomonadales</taxon>
        <taxon>Pseudohongiellaceae</taxon>
        <taxon>Pseudohongiella</taxon>
    </lineage>
</organism>
<keyword evidence="3" id="KW-1185">Reference proteome</keyword>
<dbReference type="RefSeq" id="WP_070116431.1">
    <property type="nucleotide sequence ID" value="NZ_CAXATG010000001.1"/>
</dbReference>
<dbReference type="InterPro" id="IPR021382">
    <property type="entry name" value="DUF3014"/>
</dbReference>
<dbReference type="AlphaFoldDB" id="A0A1E8CKJ2"/>
<gene>
    <name evidence="2" type="ORF">PHACT_06450</name>
</gene>
<evidence type="ECO:0000313" key="2">
    <source>
        <dbReference type="EMBL" id="OFE12822.1"/>
    </source>
</evidence>
<dbReference type="Pfam" id="PF11219">
    <property type="entry name" value="DUF3014"/>
    <property type="match status" value="1"/>
</dbReference>
<reference evidence="3" key="1">
    <citation type="submission" date="2016-07" db="EMBL/GenBank/DDBJ databases">
        <authorList>
            <person name="Florea S."/>
            <person name="Webb J.S."/>
            <person name="Jaromczyk J."/>
            <person name="Schardl C.L."/>
        </authorList>
    </citation>
    <scope>NUCLEOTIDE SEQUENCE [LARGE SCALE GENOMIC DNA]</scope>
    <source>
        <strain evidence="3">KCTC 42131</strain>
    </source>
</reference>
<feature type="compositionally biased region" description="Low complexity" evidence="1">
    <location>
        <begin position="47"/>
        <end position="76"/>
    </location>
</feature>
<protein>
    <recommendedName>
        <fullName evidence="4">DUF3014 domain-containing protein</fullName>
    </recommendedName>
</protein>
<dbReference type="Proteomes" id="UP000175669">
    <property type="component" value="Unassembled WGS sequence"/>
</dbReference>
<dbReference type="EMBL" id="MASR01000001">
    <property type="protein sequence ID" value="OFE12822.1"/>
    <property type="molecule type" value="Genomic_DNA"/>
</dbReference>
<proteinExistence type="predicted"/>
<feature type="region of interest" description="Disordered" evidence="1">
    <location>
        <begin position="34"/>
        <end position="97"/>
    </location>
</feature>